<dbReference type="PANTHER" id="PTHR38137">
    <property type="entry name" value="PRC-BARREL DOMAIN PROTEIN"/>
    <property type="match status" value="1"/>
</dbReference>
<dbReference type="PANTHER" id="PTHR38137:SF2">
    <property type="entry name" value="PRC-BARREL DOMAIN-CONTAINING PROTEIN"/>
    <property type="match status" value="1"/>
</dbReference>
<dbReference type="EMBL" id="QGMZ01000008">
    <property type="protein sequence ID" value="PWR75592.1"/>
    <property type="molecule type" value="Genomic_DNA"/>
</dbReference>
<evidence type="ECO:0000259" key="1">
    <source>
        <dbReference type="Pfam" id="PF05239"/>
    </source>
</evidence>
<evidence type="ECO:0000313" key="2">
    <source>
        <dbReference type="EMBL" id="PWR75592.1"/>
    </source>
</evidence>
<dbReference type="AlphaFoldDB" id="A0A2V2N688"/>
<dbReference type="InterPro" id="IPR027275">
    <property type="entry name" value="PRC-brl_dom"/>
</dbReference>
<organism evidence="2 3">
    <name type="scientific">Methanospirillum stamsii</name>
    <dbReference type="NCBI Taxonomy" id="1277351"/>
    <lineage>
        <taxon>Archaea</taxon>
        <taxon>Methanobacteriati</taxon>
        <taxon>Methanobacteriota</taxon>
        <taxon>Stenosarchaea group</taxon>
        <taxon>Methanomicrobia</taxon>
        <taxon>Methanomicrobiales</taxon>
        <taxon>Methanospirillaceae</taxon>
        <taxon>Methanospirillum</taxon>
    </lineage>
</organism>
<accession>A0A2V2N688</accession>
<dbReference type="OrthoDB" id="85079at2157"/>
<gene>
    <name evidence="2" type="ORF">DLD82_03140</name>
</gene>
<sequence length="83" mass="9370">MKSILARSLSRKQIVTNDGKGIGSLRNLMVDFDTGLITDLVLEPEESFDTTGYTLDGENMLIPFEAVRDIKDFIVVDRYLARM</sequence>
<dbReference type="Gene3D" id="2.30.30.240">
    <property type="entry name" value="PRC-barrel domain"/>
    <property type="match status" value="1"/>
</dbReference>
<reference evidence="2 3" key="1">
    <citation type="submission" date="2018-05" db="EMBL/GenBank/DDBJ databases">
        <title>Draft genome of Methanospirillum stamsii Pt1.</title>
        <authorList>
            <person name="Dueholm M.S."/>
            <person name="Nielsen P.H."/>
            <person name="Bakmann L.F."/>
            <person name="Otzen D.E."/>
        </authorList>
    </citation>
    <scope>NUCLEOTIDE SEQUENCE [LARGE SCALE GENOMIC DNA]</scope>
    <source>
        <strain evidence="2 3">Pt1</strain>
    </source>
</reference>
<keyword evidence="3" id="KW-1185">Reference proteome</keyword>
<protein>
    <submittedName>
        <fullName evidence="2">Photosystem reaction center subunit H</fullName>
    </submittedName>
</protein>
<dbReference type="Proteomes" id="UP000245934">
    <property type="component" value="Unassembled WGS sequence"/>
</dbReference>
<proteinExistence type="predicted"/>
<name>A0A2V2N688_9EURY</name>
<dbReference type="RefSeq" id="WP_109939657.1">
    <property type="nucleotide sequence ID" value="NZ_CP176366.1"/>
</dbReference>
<dbReference type="SUPFAM" id="SSF50346">
    <property type="entry name" value="PRC-barrel domain"/>
    <property type="match status" value="1"/>
</dbReference>
<dbReference type="InterPro" id="IPR011033">
    <property type="entry name" value="PRC_barrel-like_sf"/>
</dbReference>
<comment type="caution">
    <text evidence="2">The sequence shown here is derived from an EMBL/GenBank/DDBJ whole genome shotgun (WGS) entry which is preliminary data.</text>
</comment>
<evidence type="ECO:0000313" key="3">
    <source>
        <dbReference type="Proteomes" id="UP000245934"/>
    </source>
</evidence>
<dbReference type="Pfam" id="PF05239">
    <property type="entry name" value="PRC"/>
    <property type="match status" value="1"/>
</dbReference>
<feature type="domain" description="PRC-barrel" evidence="1">
    <location>
        <begin position="1"/>
        <end position="77"/>
    </location>
</feature>
<dbReference type="GeneID" id="97609354"/>